<gene>
    <name evidence="2" type="ORF">Sgleb_64200</name>
</gene>
<feature type="transmembrane region" description="Helical" evidence="1">
    <location>
        <begin position="39"/>
        <end position="58"/>
    </location>
</feature>
<accession>A0A640T3J4</accession>
<comment type="caution">
    <text evidence="2">The sequence shown here is derived from an EMBL/GenBank/DDBJ whole genome shotgun (WGS) entry which is preliminary data.</text>
</comment>
<organism evidence="2 3">
    <name type="scientific">Streptomyces glebosus</name>
    <dbReference type="NCBI Taxonomy" id="249580"/>
    <lineage>
        <taxon>Bacteria</taxon>
        <taxon>Bacillati</taxon>
        <taxon>Actinomycetota</taxon>
        <taxon>Actinomycetes</taxon>
        <taxon>Kitasatosporales</taxon>
        <taxon>Streptomycetaceae</taxon>
        <taxon>Streptomyces</taxon>
    </lineage>
</organism>
<dbReference type="Proteomes" id="UP000430079">
    <property type="component" value="Unassembled WGS sequence"/>
</dbReference>
<proteinExistence type="predicted"/>
<keyword evidence="3" id="KW-1185">Reference proteome</keyword>
<evidence type="ECO:0000313" key="3">
    <source>
        <dbReference type="Proteomes" id="UP000430079"/>
    </source>
</evidence>
<reference evidence="2 3" key="1">
    <citation type="submission" date="2019-12" db="EMBL/GenBank/DDBJ databases">
        <title>Whole genome shotgun sequence of Streptomyces hygroscopicus subsp. glebosus NBRC 13786.</title>
        <authorList>
            <person name="Ichikawa N."/>
            <person name="Kimura A."/>
            <person name="Kitahashi Y."/>
            <person name="Komaki H."/>
            <person name="Tamura T."/>
        </authorList>
    </citation>
    <scope>NUCLEOTIDE SEQUENCE [LARGE SCALE GENOMIC DNA]</scope>
    <source>
        <strain evidence="2 3">NBRC 13786</strain>
    </source>
</reference>
<dbReference type="AlphaFoldDB" id="A0A640T3J4"/>
<name>A0A640T3J4_9ACTN</name>
<sequence length="134" mass="12464">MGEDVCETGRGFVAGLALGAVPGVGGDTSSLGAGPTPGAASLVGAVFGVLLWFGSIGLRGPNARRWTTRWGVSGRTAAGAGAAPSLAGSAAAVRGEGGETGGAASGRVAAAGAGASVRCKGVGVGEEAVSLLVG</sequence>
<evidence type="ECO:0000313" key="2">
    <source>
        <dbReference type="EMBL" id="GFE18373.1"/>
    </source>
</evidence>
<evidence type="ECO:0000256" key="1">
    <source>
        <dbReference type="SAM" id="Phobius"/>
    </source>
</evidence>
<protein>
    <submittedName>
        <fullName evidence="2">Uncharacterized protein</fullName>
    </submittedName>
</protein>
<keyword evidence="1" id="KW-0812">Transmembrane</keyword>
<dbReference type="EMBL" id="BLIO01000001">
    <property type="protein sequence ID" value="GFE18373.1"/>
    <property type="molecule type" value="Genomic_DNA"/>
</dbReference>
<keyword evidence="1" id="KW-1133">Transmembrane helix</keyword>
<keyword evidence="1" id="KW-0472">Membrane</keyword>